<evidence type="ECO:0000256" key="3">
    <source>
        <dbReference type="ARBA" id="ARBA00022946"/>
    </source>
</evidence>
<dbReference type="PROSITE" id="PS51375">
    <property type="entry name" value="PPR"/>
    <property type="match status" value="16"/>
</dbReference>
<keyword evidence="7" id="KW-1185">Reference proteome</keyword>
<feature type="repeat" description="PPR" evidence="4">
    <location>
        <begin position="510"/>
        <end position="544"/>
    </location>
</feature>
<feature type="repeat" description="PPR" evidence="4">
    <location>
        <begin position="720"/>
        <end position="754"/>
    </location>
</feature>
<evidence type="ECO:0000313" key="6">
    <source>
        <dbReference type="EMBL" id="WVZ50830.1"/>
    </source>
</evidence>
<feature type="repeat" description="PPR" evidence="4">
    <location>
        <begin position="1165"/>
        <end position="1199"/>
    </location>
</feature>
<evidence type="ECO:0000256" key="4">
    <source>
        <dbReference type="PROSITE-ProRule" id="PRU00708"/>
    </source>
</evidence>
<feature type="repeat" description="PPR" evidence="4">
    <location>
        <begin position="874"/>
        <end position="908"/>
    </location>
</feature>
<feature type="repeat" description="PPR" evidence="4">
    <location>
        <begin position="685"/>
        <end position="719"/>
    </location>
</feature>
<dbReference type="Proteomes" id="UP001341281">
    <property type="component" value="Chromosome 01"/>
</dbReference>
<evidence type="ECO:0000256" key="5">
    <source>
        <dbReference type="SAM" id="MobiDB-lite"/>
    </source>
</evidence>
<organism evidence="6 7">
    <name type="scientific">Paspalum notatum var. saurae</name>
    <dbReference type="NCBI Taxonomy" id="547442"/>
    <lineage>
        <taxon>Eukaryota</taxon>
        <taxon>Viridiplantae</taxon>
        <taxon>Streptophyta</taxon>
        <taxon>Embryophyta</taxon>
        <taxon>Tracheophyta</taxon>
        <taxon>Spermatophyta</taxon>
        <taxon>Magnoliopsida</taxon>
        <taxon>Liliopsida</taxon>
        <taxon>Poales</taxon>
        <taxon>Poaceae</taxon>
        <taxon>PACMAD clade</taxon>
        <taxon>Panicoideae</taxon>
        <taxon>Andropogonodae</taxon>
        <taxon>Paspaleae</taxon>
        <taxon>Paspalinae</taxon>
        <taxon>Paspalum</taxon>
    </lineage>
</organism>
<keyword evidence="3" id="KW-0809">Transit peptide</keyword>
<dbReference type="EMBL" id="CP144745">
    <property type="protein sequence ID" value="WVZ50830.1"/>
    <property type="molecule type" value="Genomic_DNA"/>
</dbReference>
<dbReference type="Pfam" id="PF12854">
    <property type="entry name" value="PPR_1"/>
    <property type="match status" value="2"/>
</dbReference>
<dbReference type="Gene3D" id="1.25.40.10">
    <property type="entry name" value="Tetratricopeptide repeat domain"/>
    <property type="match status" value="8"/>
</dbReference>
<feature type="repeat" description="PPR" evidence="4">
    <location>
        <begin position="835"/>
        <end position="873"/>
    </location>
</feature>
<feature type="repeat" description="PPR" evidence="4">
    <location>
        <begin position="1270"/>
        <end position="1304"/>
    </location>
</feature>
<dbReference type="PANTHER" id="PTHR47941">
    <property type="entry name" value="PENTATRICOPEPTIDE REPEAT-CONTAINING PROTEIN 3, MITOCHONDRIAL"/>
    <property type="match status" value="1"/>
</dbReference>
<sequence>MEEKEVGFKAGPGRALCRAHGAASWRLATATTTVRDASPTAGTTAGHPRPDPGTSTDDSGRADVRRTPTHGRAGAAWPPAPARTTMDASNAVDARTRRRRLAPAPARTTVDASPSGRLDASHAVAAPRAGTASPLAPARTTSGSRTRSPPAPPSPAARRRPVAHYCLDVAMSLKRAEEEEALYIRQDTHTGHGDSGPKVVCEEINTLKILSWMQWGPIVHSSPPSARRRLAPLAVPHRRLCSQVPMAPAVQHAPFTYSAPSLRKSSSTLRPPTRASPWPPQYRRGHSTSRGADSRRNGDSQIPRSNVIPLPHLLRRLHNSSAPSPRAPHLALAAARGRVRSGTFGPDDAHNLFDELLQQATLVPARSLNGFLAELARAPPSAAYRDGPALTVAFFNRMSRAARPQVLCPTGQTYGILMDCCSRARRPDLGLAFFGQLLKTVLGVTTITFSNLLRSLCETKGLWTMPELGCIPDVVPYTIILKSFCNEGRSQEADKLLRMMAEKEGVCSPDVVTYNTVIYGFFKEGNNAKACDLFYEMMRRGIPPDVATYASVVDALCKARAMDKAEVVLRQMVDKGVQPDIVIFNTLVYGYSSVGQWKQSVRVFKEMTSLGIPPNVVTCNSLMDSLCNHGKIRDARDVFDSMAMKGPKPDIVSYQILFNGYATKGCLDDMTNLFNRMVGDGIAPDLYSFNVVIKSYANCGMLDRASVIFDVMRQQGVTPDVVTYSTVIAAFCRMGAMGDAMENFYQMNDQGVAPNRSTYHLLKAKELVSEMMNKGISPGIVFFSSIINSLCKVGRVMDKIYLTSLALIDGYCLVGKMKKALRVFDAMVSAGLEPDVVVYGTLVQGYCKTGRIDDGTISAKEKFHELGESGIPVDCYTYNTVLSGLFRNHCSDEAIMLFKKLRAMNVKIDIITLNIMIAGMFKTRRTEEAKDLFASIPANGLGCPKRQTICFLSMENAGCHPDSGLLNGVVRVILEKREIIRAGTYLSRLDEMNFSVEASTTALLVDLFSSNGTYGVIVTTHDAPLEVQNHDQDKKDESWHLMLGCSNDQILMIDLSIIPGFITQCWNSTGPLWDARCCGRCRAGGAPPLGGELAGSSSTRNRTRGYCLVGKMKKVLRLFDAMVPLGLEPNVVVYGALVKGYCKIGRIDDGLRLFREMTGKGIKPSAIMYSTTLNGLFQAGRTVSAKEKFRELVESGIPVSIGTYNTVLSGLFKNNCSDEAIMLFTRLHAVNVKTDIMTLNIMIAGMFKTRRIEEAKDLFASIPANGLVPSIHTYCIMMTNLIKEGLPEEADDMFLSMENAGCDPNSRLLNGVVRALLEKREIVRAGTYLSRLDEKNFAIEASTTKLLVDLFSSNGTCQEYIRFLPAKYHCLGGGSP</sequence>
<feature type="repeat" description="PPR" evidence="4">
    <location>
        <begin position="473"/>
        <end position="503"/>
    </location>
</feature>
<evidence type="ECO:0000256" key="1">
    <source>
        <dbReference type="ARBA" id="ARBA00007626"/>
    </source>
</evidence>
<feature type="repeat" description="PPR" evidence="4">
    <location>
        <begin position="615"/>
        <end position="649"/>
    </location>
</feature>
<feature type="repeat" description="PPR" evidence="4">
    <location>
        <begin position="800"/>
        <end position="834"/>
    </location>
</feature>
<dbReference type="NCBIfam" id="TIGR00756">
    <property type="entry name" value="PPR"/>
    <property type="match status" value="15"/>
</dbReference>
<feature type="compositionally biased region" description="Polar residues" evidence="5">
    <location>
        <begin position="29"/>
        <end position="43"/>
    </location>
</feature>
<feature type="repeat" description="PPR" evidence="4">
    <location>
        <begin position="650"/>
        <end position="684"/>
    </location>
</feature>
<dbReference type="InterPro" id="IPR011990">
    <property type="entry name" value="TPR-like_helical_dom_sf"/>
</dbReference>
<feature type="repeat" description="PPR" evidence="4">
    <location>
        <begin position="580"/>
        <end position="614"/>
    </location>
</feature>
<protein>
    <submittedName>
        <fullName evidence="6">Uncharacterized protein</fullName>
    </submittedName>
</protein>
<accession>A0AAQ3PFJ5</accession>
<evidence type="ECO:0000256" key="2">
    <source>
        <dbReference type="ARBA" id="ARBA00022737"/>
    </source>
</evidence>
<evidence type="ECO:0000313" key="7">
    <source>
        <dbReference type="Proteomes" id="UP001341281"/>
    </source>
</evidence>
<feature type="repeat" description="PPR" evidence="4">
    <location>
        <begin position="1130"/>
        <end position="1164"/>
    </location>
</feature>
<reference evidence="6 7" key="1">
    <citation type="submission" date="2024-02" db="EMBL/GenBank/DDBJ databases">
        <title>High-quality chromosome-scale genome assembly of Pensacola bahiagrass (Paspalum notatum Flugge var. saurae).</title>
        <authorList>
            <person name="Vega J.M."/>
            <person name="Podio M."/>
            <person name="Orjuela J."/>
            <person name="Siena L.A."/>
            <person name="Pessino S.C."/>
            <person name="Combes M.C."/>
            <person name="Mariac C."/>
            <person name="Albertini E."/>
            <person name="Pupilli F."/>
            <person name="Ortiz J.P.A."/>
            <person name="Leblanc O."/>
        </authorList>
    </citation>
    <scope>NUCLEOTIDE SEQUENCE [LARGE SCALE GENOMIC DNA]</scope>
    <source>
        <strain evidence="6">R1</strain>
        <tissue evidence="6">Leaf</tissue>
    </source>
</reference>
<gene>
    <name evidence="6" type="ORF">U9M48_002051</name>
</gene>
<dbReference type="Pfam" id="PF13041">
    <property type="entry name" value="PPR_2"/>
    <property type="match status" value="7"/>
</dbReference>
<comment type="similarity">
    <text evidence="1">Belongs to the PPR family. P subfamily.</text>
</comment>
<proteinExistence type="inferred from homology"/>
<name>A0AAQ3PFJ5_PASNO</name>
<feature type="region of interest" description="Disordered" evidence="5">
    <location>
        <begin position="260"/>
        <end position="310"/>
    </location>
</feature>
<feature type="repeat" description="PPR" evidence="4">
    <location>
        <begin position="545"/>
        <end position="579"/>
    </location>
</feature>
<dbReference type="Pfam" id="PF01535">
    <property type="entry name" value="PPR"/>
    <property type="match status" value="3"/>
</dbReference>
<feature type="non-terminal residue" evidence="6">
    <location>
        <position position="1376"/>
    </location>
</feature>
<feature type="region of interest" description="Disordered" evidence="5">
    <location>
        <begin position="29"/>
        <end position="160"/>
    </location>
</feature>
<keyword evidence="2" id="KW-0677">Repeat</keyword>
<feature type="compositionally biased region" description="Low complexity" evidence="5">
    <location>
        <begin position="136"/>
        <end position="148"/>
    </location>
</feature>
<dbReference type="InterPro" id="IPR002885">
    <property type="entry name" value="PPR_rpt"/>
</dbReference>
<feature type="repeat" description="PPR" evidence="4">
    <location>
        <begin position="1235"/>
        <end position="1269"/>
    </location>
</feature>
<feature type="repeat" description="PPR" evidence="4">
    <location>
        <begin position="909"/>
        <end position="943"/>
    </location>
</feature>